<dbReference type="PANTHER" id="PTHR23132:SF23">
    <property type="entry name" value="D-ALANINE--D-ALANINE LIGASE B"/>
    <property type="match status" value="1"/>
</dbReference>
<dbReference type="InterPro" id="IPR013815">
    <property type="entry name" value="ATP_grasp_subdomain_1"/>
</dbReference>
<evidence type="ECO:0000256" key="7">
    <source>
        <dbReference type="ARBA" id="ARBA00022741"/>
    </source>
</evidence>
<keyword evidence="10 13" id="KW-0573">Peptidoglycan synthesis</keyword>
<dbReference type="GO" id="GO:0008716">
    <property type="term" value="F:D-alanine-D-alanine ligase activity"/>
    <property type="evidence" value="ECO:0007669"/>
    <property type="project" value="UniProtKB-UniRule"/>
</dbReference>
<proteinExistence type="inferred from homology"/>
<comment type="subcellular location">
    <subcellularLocation>
        <location evidence="2 13">Cytoplasm</location>
    </subcellularLocation>
</comment>
<feature type="binding site" evidence="15">
    <location>
        <position position="272"/>
    </location>
    <ligand>
        <name>Mg(2+)</name>
        <dbReference type="ChEBI" id="CHEBI:18420"/>
        <label>1</label>
    </ligand>
</feature>
<evidence type="ECO:0000256" key="12">
    <source>
        <dbReference type="ARBA" id="ARBA00047614"/>
    </source>
</evidence>
<keyword evidence="6 13" id="KW-0436">Ligase</keyword>
<feature type="binding site" evidence="15">
    <location>
        <position position="285"/>
    </location>
    <ligand>
        <name>Mg(2+)</name>
        <dbReference type="ChEBI" id="CHEBI:18420"/>
        <label>1</label>
    </ligand>
</feature>
<dbReference type="GO" id="GO:0005737">
    <property type="term" value="C:cytoplasm"/>
    <property type="evidence" value="ECO:0007669"/>
    <property type="project" value="UniProtKB-SubCell"/>
</dbReference>
<keyword evidence="11 13" id="KW-0961">Cell wall biogenesis/degradation</keyword>
<dbReference type="GO" id="GO:0009252">
    <property type="term" value="P:peptidoglycan biosynthetic process"/>
    <property type="evidence" value="ECO:0007669"/>
    <property type="project" value="UniProtKB-UniRule"/>
</dbReference>
<feature type="active site" evidence="14">
    <location>
        <position position="16"/>
    </location>
</feature>
<dbReference type="SUPFAM" id="SSF52440">
    <property type="entry name" value="PreATP-grasp domain"/>
    <property type="match status" value="1"/>
</dbReference>
<evidence type="ECO:0000256" key="6">
    <source>
        <dbReference type="ARBA" id="ARBA00022598"/>
    </source>
</evidence>
<dbReference type="SUPFAM" id="SSF56059">
    <property type="entry name" value="Glutathione synthetase ATP-binding domain-like"/>
    <property type="match status" value="1"/>
</dbReference>
<dbReference type="EC" id="6.3.2.4" evidence="4 13"/>
<dbReference type="HAMAP" id="MF_00047">
    <property type="entry name" value="Dala_Dala_lig"/>
    <property type="match status" value="1"/>
</dbReference>
<evidence type="ECO:0000256" key="5">
    <source>
        <dbReference type="ARBA" id="ARBA00022490"/>
    </source>
</evidence>
<dbReference type="AlphaFoldDB" id="A0A0M2US88"/>
<keyword evidence="9 13" id="KW-0133">Cell shape</keyword>
<reference evidence="18 19" key="1">
    <citation type="journal article" date="2013" name="BMC Microbiol.">
        <title>Identification of the type II cytochrome c maturation pathway in anammox bacteria by comparative genomics.</title>
        <authorList>
            <person name="Ferousi C."/>
            <person name="Speth D.R."/>
            <person name="Reimann J."/>
            <person name="Op den Camp H.J."/>
            <person name="Allen J.W."/>
            <person name="Keltjens J.T."/>
            <person name="Jetten M.S."/>
        </authorList>
    </citation>
    <scope>NUCLEOTIDE SEQUENCE [LARGE SCALE GENOMIC DNA]</scope>
    <source>
        <strain evidence="18">RU1</strain>
    </source>
</reference>
<name>A0A0M2US88_9BACT</name>
<dbReference type="InterPro" id="IPR011127">
    <property type="entry name" value="Dala_Dala_lig_N"/>
</dbReference>
<dbReference type="InterPro" id="IPR011761">
    <property type="entry name" value="ATP-grasp"/>
</dbReference>
<organism evidence="18 19">
    <name type="scientific">Candidatus Brocadia fulgida</name>
    <dbReference type="NCBI Taxonomy" id="380242"/>
    <lineage>
        <taxon>Bacteria</taxon>
        <taxon>Pseudomonadati</taxon>
        <taxon>Planctomycetota</taxon>
        <taxon>Candidatus Brocadiia</taxon>
        <taxon>Candidatus Brocadiales</taxon>
        <taxon>Candidatus Brocadiaceae</taxon>
        <taxon>Candidatus Brocadia</taxon>
    </lineage>
</organism>
<dbReference type="EMBL" id="LAQJ01000226">
    <property type="protein sequence ID" value="KKO18933.1"/>
    <property type="molecule type" value="Genomic_DNA"/>
</dbReference>
<feature type="binding site" evidence="15">
    <location>
        <position position="285"/>
    </location>
    <ligand>
        <name>Mg(2+)</name>
        <dbReference type="ChEBI" id="CHEBI:18420"/>
        <label>2</label>
    </ligand>
</feature>
<dbReference type="UniPathway" id="UPA00219"/>
<dbReference type="NCBIfam" id="NF002378">
    <property type="entry name" value="PRK01372.1"/>
    <property type="match status" value="1"/>
</dbReference>
<evidence type="ECO:0000256" key="4">
    <source>
        <dbReference type="ARBA" id="ARBA00012216"/>
    </source>
</evidence>
<dbReference type="Proteomes" id="UP000034954">
    <property type="component" value="Unassembled WGS sequence"/>
</dbReference>
<keyword evidence="15" id="KW-0460">Magnesium</keyword>
<evidence type="ECO:0000313" key="18">
    <source>
        <dbReference type="EMBL" id="KKO18933.1"/>
    </source>
</evidence>
<feature type="binding site" evidence="15">
    <location>
        <position position="287"/>
    </location>
    <ligand>
        <name>Mg(2+)</name>
        <dbReference type="ChEBI" id="CHEBI:18420"/>
        <label>2</label>
    </ligand>
</feature>
<keyword evidence="7 16" id="KW-0547">Nucleotide-binding</keyword>
<dbReference type="InterPro" id="IPR016185">
    <property type="entry name" value="PreATP-grasp_dom_sf"/>
</dbReference>
<dbReference type="InterPro" id="IPR011095">
    <property type="entry name" value="Dala_Dala_lig_C"/>
</dbReference>
<evidence type="ECO:0000259" key="17">
    <source>
        <dbReference type="PROSITE" id="PS50975"/>
    </source>
</evidence>
<feature type="active site" evidence="14">
    <location>
        <position position="296"/>
    </location>
</feature>
<evidence type="ECO:0000256" key="16">
    <source>
        <dbReference type="PROSITE-ProRule" id="PRU00409"/>
    </source>
</evidence>
<dbReference type="PANTHER" id="PTHR23132">
    <property type="entry name" value="D-ALANINE--D-ALANINE LIGASE"/>
    <property type="match status" value="1"/>
</dbReference>
<keyword evidence="15" id="KW-0479">Metal-binding</keyword>
<evidence type="ECO:0000256" key="10">
    <source>
        <dbReference type="ARBA" id="ARBA00022984"/>
    </source>
</evidence>
<dbReference type="InterPro" id="IPR000291">
    <property type="entry name" value="D-Ala_lig_Van_CS"/>
</dbReference>
<gene>
    <name evidence="13" type="primary">ddl</name>
    <name evidence="18" type="ORF">BROFUL_02326</name>
</gene>
<comment type="caution">
    <text evidence="18">The sequence shown here is derived from an EMBL/GenBank/DDBJ whole genome shotgun (WGS) entry which is preliminary data.</text>
</comment>
<dbReference type="InterPro" id="IPR005905">
    <property type="entry name" value="D_ala_D_ala"/>
</dbReference>
<keyword evidence="5 13" id="KW-0963">Cytoplasm</keyword>
<dbReference type="Gene3D" id="3.30.1490.20">
    <property type="entry name" value="ATP-grasp fold, A domain"/>
    <property type="match status" value="1"/>
</dbReference>
<evidence type="ECO:0000256" key="13">
    <source>
        <dbReference type="HAMAP-Rule" id="MF_00047"/>
    </source>
</evidence>
<dbReference type="PIRSF" id="PIRSF039102">
    <property type="entry name" value="Ddl/VanB"/>
    <property type="match status" value="1"/>
</dbReference>
<dbReference type="GO" id="GO:0005524">
    <property type="term" value="F:ATP binding"/>
    <property type="evidence" value="ECO:0007669"/>
    <property type="project" value="UniProtKB-UniRule"/>
</dbReference>
<dbReference type="Pfam" id="PF07478">
    <property type="entry name" value="Dala_Dala_lig_C"/>
    <property type="match status" value="2"/>
</dbReference>
<dbReference type="PROSITE" id="PS00844">
    <property type="entry name" value="DALA_DALA_LIGASE_2"/>
    <property type="match status" value="1"/>
</dbReference>
<comment type="pathway">
    <text evidence="13">Cell wall biogenesis; peptidoglycan biosynthesis.</text>
</comment>
<evidence type="ECO:0000256" key="2">
    <source>
        <dbReference type="ARBA" id="ARBA00004496"/>
    </source>
</evidence>
<dbReference type="PATRIC" id="fig|380242.3.peg.2891"/>
<evidence type="ECO:0000256" key="14">
    <source>
        <dbReference type="PIRSR" id="PIRSR039102-1"/>
    </source>
</evidence>
<comment type="cofactor">
    <cofactor evidence="15">
        <name>Mg(2+)</name>
        <dbReference type="ChEBI" id="CHEBI:18420"/>
    </cofactor>
    <cofactor evidence="15">
        <name>Mn(2+)</name>
        <dbReference type="ChEBI" id="CHEBI:29035"/>
    </cofactor>
    <text evidence="15">Binds 2 magnesium or manganese ions per subunit.</text>
</comment>
<keyword evidence="8 16" id="KW-0067">ATP-binding</keyword>
<dbReference type="NCBIfam" id="TIGR01205">
    <property type="entry name" value="D_ala_D_alaTIGR"/>
    <property type="match status" value="1"/>
</dbReference>
<dbReference type="GO" id="GO:0071555">
    <property type="term" value="P:cell wall organization"/>
    <property type="evidence" value="ECO:0007669"/>
    <property type="project" value="UniProtKB-KW"/>
</dbReference>
<dbReference type="GO" id="GO:0046872">
    <property type="term" value="F:metal ion binding"/>
    <property type="evidence" value="ECO:0007669"/>
    <property type="project" value="UniProtKB-KW"/>
</dbReference>
<evidence type="ECO:0000256" key="15">
    <source>
        <dbReference type="PIRSR" id="PIRSR039102-3"/>
    </source>
</evidence>
<protein>
    <recommendedName>
        <fullName evidence="4 13">D-alanine--D-alanine ligase</fullName>
        <ecNumber evidence="4 13">6.3.2.4</ecNumber>
    </recommendedName>
    <alternativeName>
        <fullName evidence="13">D-Ala-D-Ala ligase</fullName>
    </alternativeName>
    <alternativeName>
        <fullName evidence="13">D-alanylalanine synthetase</fullName>
    </alternativeName>
</protein>
<evidence type="ECO:0000256" key="9">
    <source>
        <dbReference type="ARBA" id="ARBA00022960"/>
    </source>
</evidence>
<feature type="domain" description="ATP-grasp" evidence="17">
    <location>
        <begin position="102"/>
        <end position="318"/>
    </location>
</feature>
<keyword evidence="19" id="KW-1185">Reference proteome</keyword>
<evidence type="ECO:0000256" key="3">
    <source>
        <dbReference type="ARBA" id="ARBA00010871"/>
    </source>
</evidence>
<evidence type="ECO:0000256" key="11">
    <source>
        <dbReference type="ARBA" id="ARBA00023316"/>
    </source>
</evidence>
<accession>A0A0M2US88</accession>
<dbReference type="GO" id="GO:0008360">
    <property type="term" value="P:regulation of cell shape"/>
    <property type="evidence" value="ECO:0007669"/>
    <property type="project" value="UniProtKB-KW"/>
</dbReference>
<evidence type="ECO:0000256" key="1">
    <source>
        <dbReference type="ARBA" id="ARBA00001936"/>
    </source>
</evidence>
<comment type="cofactor">
    <cofactor evidence="1">
        <name>Mn(2+)</name>
        <dbReference type="ChEBI" id="CHEBI:29035"/>
    </cofactor>
</comment>
<evidence type="ECO:0000256" key="8">
    <source>
        <dbReference type="ARBA" id="ARBA00022840"/>
    </source>
</evidence>
<comment type="function">
    <text evidence="13">Cell wall formation.</text>
</comment>
<comment type="similarity">
    <text evidence="3 13">Belongs to the D-alanine--D-alanine ligase family.</text>
</comment>
<dbReference type="Gene3D" id="3.30.470.20">
    <property type="entry name" value="ATP-grasp fold, B domain"/>
    <property type="match status" value="1"/>
</dbReference>
<evidence type="ECO:0000313" key="19">
    <source>
        <dbReference type="Proteomes" id="UP000034954"/>
    </source>
</evidence>
<feature type="active site" evidence="14">
    <location>
        <position position="147"/>
    </location>
</feature>
<dbReference type="Pfam" id="PF01820">
    <property type="entry name" value="Dala_Dala_lig_N"/>
    <property type="match status" value="1"/>
</dbReference>
<sequence length="338" mass="37071">MKPKNVVVLMGGISPEREISLRSGNAVVKALADAGFTVSSIDVKDEKIEELDNMEKDVAFIALHGYFGEDGGVQQLLESKGIPYTGSGVNASKLAMDKLATKNCFVEAGLKTPAFVTVTEFQELHEIQHEILRLGLPVVLKPIRNGSSIGISIVKDIRDLHAGLKKAFDFGYEVLIEKYIKGRELTVGILENKALPIIEIKPAVEFFNYDAKYKDNRTEYLIVEKTAEENANKAEHSLGNIGFLPPFLYAEAQKLALQAHRVLGCRGFSRVDMLLDGKNELYLLEVNTIPGFTEKSLLPKAATADGISFSVLCEKIVDLALQGTLVSVNETIQNECLS</sequence>
<comment type="catalytic activity">
    <reaction evidence="12 13">
        <text>2 D-alanine + ATP = D-alanyl-D-alanine + ADP + phosphate + H(+)</text>
        <dbReference type="Rhea" id="RHEA:11224"/>
        <dbReference type="ChEBI" id="CHEBI:15378"/>
        <dbReference type="ChEBI" id="CHEBI:30616"/>
        <dbReference type="ChEBI" id="CHEBI:43474"/>
        <dbReference type="ChEBI" id="CHEBI:57416"/>
        <dbReference type="ChEBI" id="CHEBI:57822"/>
        <dbReference type="ChEBI" id="CHEBI:456216"/>
        <dbReference type="EC" id="6.3.2.4"/>
    </reaction>
</comment>
<dbReference type="PROSITE" id="PS50975">
    <property type="entry name" value="ATP_GRASP"/>
    <property type="match status" value="1"/>
</dbReference>
<dbReference type="Gene3D" id="3.40.50.20">
    <property type="match status" value="1"/>
</dbReference>
<keyword evidence="15" id="KW-0464">Manganese</keyword>